<dbReference type="GO" id="GO:0005524">
    <property type="term" value="F:ATP binding"/>
    <property type="evidence" value="ECO:0007669"/>
    <property type="project" value="UniProtKB-KW"/>
</dbReference>
<keyword evidence="11 20" id="KW-0808">Transferase</keyword>
<evidence type="ECO:0000256" key="16">
    <source>
        <dbReference type="ARBA" id="ARBA00029570"/>
    </source>
</evidence>
<evidence type="ECO:0000256" key="5">
    <source>
        <dbReference type="ARBA" id="ARBA00004692"/>
    </source>
</evidence>
<comment type="function">
    <text evidence="4">Catalyzes ATP-dependent phosphorylation of adenosylcobinamide and addition of GMP to adenosylcobinamide phosphate.</text>
</comment>
<gene>
    <name evidence="21" type="primary">cobU</name>
    <name evidence="21" type="ORF">GJ688_14760</name>
</gene>
<evidence type="ECO:0000256" key="1">
    <source>
        <dbReference type="ARBA" id="ARBA00000312"/>
    </source>
</evidence>
<evidence type="ECO:0000313" key="22">
    <source>
        <dbReference type="Proteomes" id="UP000430670"/>
    </source>
</evidence>
<feature type="binding site" evidence="19">
    <location>
        <position position="70"/>
    </location>
    <ligand>
        <name>GTP</name>
        <dbReference type="ChEBI" id="CHEBI:37565"/>
    </ligand>
</feature>
<comment type="pathway">
    <text evidence="5">Cofactor biosynthesis; adenosylcobalamin biosynthesis; adenosylcobalamin from cob(II)yrinate a,c-diamide: step 6/7.</text>
</comment>
<comment type="catalytic activity">
    <reaction evidence="3">
        <text>adenosylcob(III)inamide + GTP = adenosylcob(III)inamide phosphate + GDP + H(+)</text>
        <dbReference type="Rhea" id="RHEA:15765"/>
        <dbReference type="ChEBI" id="CHEBI:2480"/>
        <dbReference type="ChEBI" id="CHEBI:15378"/>
        <dbReference type="ChEBI" id="CHEBI:37565"/>
        <dbReference type="ChEBI" id="CHEBI:58189"/>
        <dbReference type="ChEBI" id="CHEBI:58502"/>
        <dbReference type="EC" id="2.7.1.156"/>
    </reaction>
</comment>
<keyword evidence="13 20" id="KW-0418">Kinase</keyword>
<dbReference type="EC" id="2.7.1.156" evidence="8"/>
<evidence type="ECO:0000313" key="20">
    <source>
        <dbReference type="EMBL" id="AAN87475.1"/>
    </source>
</evidence>
<dbReference type="CDD" id="cd00544">
    <property type="entry name" value="CobU"/>
    <property type="match status" value="1"/>
</dbReference>
<keyword evidence="22" id="KW-1185">Reference proteome</keyword>
<feature type="non-terminal residue" evidence="20">
    <location>
        <position position="201"/>
    </location>
</feature>
<sequence>MRIQAGELVLVTGGSRSGKSAWAEELAAEAGGDHPEQVIYVATAGVYDDEMRRRVTIHQQRRPSIWKTVEESTQLDKVLREWGRKGNVLLIDCLTLWTTNMLLPLYEPGEWNTEKEQLIVEQARQVSQMARESEATVIAVGNEVGWGIVPLDPLSRIFRDVAGWVQQEVARQAHRVYLTVSGCPMQIKGPDPNGSRQGGRL</sequence>
<feature type="binding site" evidence="19">
    <location>
        <position position="92"/>
    </location>
    <ligand>
        <name>GTP</name>
        <dbReference type="ChEBI" id="CHEBI:37565"/>
    </ligand>
</feature>
<evidence type="ECO:0000256" key="15">
    <source>
        <dbReference type="ARBA" id="ARBA00023134"/>
    </source>
</evidence>
<dbReference type="Proteomes" id="UP000430670">
    <property type="component" value="Unassembled WGS sequence"/>
</dbReference>
<keyword evidence="15 19" id="KW-0342">GTP-binding</keyword>
<feature type="binding site" evidence="19">
    <location>
        <begin position="42"/>
        <end position="44"/>
    </location>
    <ligand>
        <name>GTP</name>
        <dbReference type="ChEBI" id="CHEBI:37565"/>
    </ligand>
</feature>
<evidence type="ECO:0000256" key="18">
    <source>
        <dbReference type="PIRSR" id="PIRSR006135-1"/>
    </source>
</evidence>
<evidence type="ECO:0000256" key="9">
    <source>
        <dbReference type="ARBA" id="ARBA00012523"/>
    </source>
</evidence>
<evidence type="ECO:0000256" key="7">
    <source>
        <dbReference type="ARBA" id="ARBA00007490"/>
    </source>
</evidence>
<dbReference type="GO" id="GO:0043752">
    <property type="term" value="F:adenosylcobinamide kinase activity"/>
    <property type="evidence" value="ECO:0007669"/>
    <property type="project" value="UniProtKB-EC"/>
</dbReference>
<dbReference type="Pfam" id="PF02283">
    <property type="entry name" value="CobU"/>
    <property type="match status" value="1"/>
</dbReference>
<evidence type="ECO:0000256" key="17">
    <source>
        <dbReference type="ARBA" id="ARBA00030571"/>
    </source>
</evidence>
<evidence type="ECO:0000256" key="2">
    <source>
        <dbReference type="ARBA" id="ARBA00000711"/>
    </source>
</evidence>
<comment type="similarity">
    <text evidence="7">Belongs to the CobU/CobP family.</text>
</comment>
<protein>
    <recommendedName>
        <fullName evidence="16">Adenosylcobinamide kinase</fullName>
        <ecNumber evidence="8">2.7.1.156</ecNumber>
        <ecNumber evidence="9">2.7.7.62</ecNumber>
    </recommendedName>
    <alternativeName>
        <fullName evidence="17">Adenosylcobinamide-phosphate guanylyltransferase</fullName>
    </alternativeName>
</protein>
<reference evidence="21 22" key="3">
    <citation type="submission" date="2019-11" db="EMBL/GenBank/DDBJ databases">
        <title>Whole-genome sequence of a the green, strictly anaerobic photosynthetic bacterium Heliobacillus mobilis DSM 6151.</title>
        <authorList>
            <person name="Kyndt J.A."/>
            <person name="Meyer T.E."/>
        </authorList>
    </citation>
    <scope>NUCLEOTIDE SEQUENCE [LARGE SCALE GENOMIC DNA]</scope>
    <source>
        <strain evidence="21 22">DSM 6151</strain>
    </source>
</reference>
<dbReference type="InterPro" id="IPR027417">
    <property type="entry name" value="P-loop_NTPase"/>
</dbReference>
<organism evidence="20">
    <name type="scientific">Heliobacterium mobile</name>
    <name type="common">Heliobacillus mobilis</name>
    <dbReference type="NCBI Taxonomy" id="28064"/>
    <lineage>
        <taxon>Bacteria</taxon>
        <taxon>Bacillati</taxon>
        <taxon>Bacillota</taxon>
        <taxon>Clostridia</taxon>
        <taxon>Eubacteriales</taxon>
        <taxon>Heliobacteriaceae</taxon>
        <taxon>Heliobacterium</taxon>
    </lineage>
</organism>
<dbReference type="PIRSF" id="PIRSF006135">
    <property type="entry name" value="CobU"/>
    <property type="match status" value="1"/>
</dbReference>
<name>Q8GDV1_HELMO</name>
<reference evidence="20" key="1">
    <citation type="journal article" date="2002" name="Science">
        <title>Whole-genome analysis of photosynthetic prokaryotes.</title>
        <authorList>
            <person name="Raymond J."/>
            <person name="Zhaxybayeva O."/>
            <person name="Gogarten J.P."/>
            <person name="Gerdes S.Y."/>
            <person name="Blankenship R.E."/>
        </authorList>
    </citation>
    <scope>NUCLEOTIDE SEQUENCE</scope>
</reference>
<dbReference type="AlphaFoldDB" id="Q8GDV1"/>
<dbReference type="UniPathway" id="UPA00148">
    <property type="reaction ID" value="UER00236"/>
</dbReference>
<evidence type="ECO:0000256" key="11">
    <source>
        <dbReference type="ARBA" id="ARBA00022679"/>
    </source>
</evidence>
<dbReference type="Gene3D" id="3.40.50.300">
    <property type="entry name" value="P-loop containing nucleotide triphosphate hydrolases"/>
    <property type="match status" value="1"/>
</dbReference>
<dbReference type="PANTHER" id="PTHR34848">
    <property type="match status" value="1"/>
</dbReference>
<evidence type="ECO:0000256" key="8">
    <source>
        <dbReference type="ARBA" id="ARBA00012016"/>
    </source>
</evidence>
<keyword evidence="10" id="KW-0169">Cobalamin biosynthesis</keyword>
<dbReference type="GO" id="GO:0009236">
    <property type="term" value="P:cobalamin biosynthetic process"/>
    <property type="evidence" value="ECO:0007669"/>
    <property type="project" value="UniProtKB-UniPathway"/>
</dbReference>
<dbReference type="EC" id="2.7.7.62" evidence="9"/>
<dbReference type="NCBIfam" id="NF004469">
    <property type="entry name" value="PRK05800.1"/>
    <property type="match status" value="1"/>
</dbReference>
<evidence type="ECO:0000256" key="6">
    <source>
        <dbReference type="ARBA" id="ARBA00005159"/>
    </source>
</evidence>
<evidence type="ECO:0000256" key="19">
    <source>
        <dbReference type="PIRSR" id="PIRSR006135-2"/>
    </source>
</evidence>
<evidence type="ECO:0000256" key="13">
    <source>
        <dbReference type="ARBA" id="ARBA00022777"/>
    </source>
</evidence>
<keyword evidence="21" id="KW-0548">Nucleotidyltransferase</keyword>
<dbReference type="InterPro" id="IPR003203">
    <property type="entry name" value="CobU/CobP"/>
</dbReference>
<evidence type="ECO:0000313" key="21">
    <source>
        <dbReference type="EMBL" id="MTV50235.1"/>
    </source>
</evidence>
<dbReference type="GO" id="GO:0005525">
    <property type="term" value="F:GTP binding"/>
    <property type="evidence" value="ECO:0007669"/>
    <property type="project" value="UniProtKB-KW"/>
</dbReference>
<reference evidence="20" key="2">
    <citation type="submission" date="2002-08" db="EMBL/GenBank/DDBJ databases">
        <authorList>
            <person name="Liolios K.G."/>
            <person name="Chu L."/>
            <person name="Ostrovskaya O."/>
            <person name="Mendybaeva N."/>
            <person name="Koukharenko V."/>
            <person name="Gerdes S."/>
            <person name="Kyrpides N."/>
            <person name="Overbeek R."/>
        </authorList>
    </citation>
    <scope>NUCLEOTIDE SEQUENCE</scope>
</reference>
<comment type="pathway">
    <text evidence="6">Cofactor biosynthesis; adenosylcobalamin biosynthesis; adenosylcobalamin from cob(II)yrinate a,c-diamide: step 5/7.</text>
</comment>
<accession>Q8GDV1</accession>
<dbReference type="GO" id="GO:0008820">
    <property type="term" value="F:cobinamide phosphate guanylyltransferase activity"/>
    <property type="evidence" value="ECO:0007669"/>
    <property type="project" value="UniProtKB-EC"/>
</dbReference>
<dbReference type="EMBL" id="AY142871">
    <property type="protein sequence ID" value="AAN87475.1"/>
    <property type="molecule type" value="Genomic_DNA"/>
</dbReference>
<dbReference type="SUPFAM" id="SSF52540">
    <property type="entry name" value="P-loop containing nucleoside triphosphate hydrolases"/>
    <property type="match status" value="1"/>
</dbReference>
<dbReference type="PANTHER" id="PTHR34848:SF1">
    <property type="entry name" value="BIFUNCTIONAL ADENOSYLCOBALAMIN BIOSYNTHESIS PROTEIN COBU"/>
    <property type="match status" value="1"/>
</dbReference>
<dbReference type="OrthoDB" id="9799422at2"/>
<evidence type="ECO:0000256" key="10">
    <source>
        <dbReference type="ARBA" id="ARBA00022573"/>
    </source>
</evidence>
<comment type="catalytic activity">
    <reaction evidence="1">
        <text>adenosylcob(III)inamide + ATP = adenosylcob(III)inamide phosphate + ADP + H(+)</text>
        <dbReference type="Rhea" id="RHEA:15769"/>
        <dbReference type="ChEBI" id="CHEBI:2480"/>
        <dbReference type="ChEBI" id="CHEBI:15378"/>
        <dbReference type="ChEBI" id="CHEBI:30616"/>
        <dbReference type="ChEBI" id="CHEBI:58502"/>
        <dbReference type="ChEBI" id="CHEBI:456216"/>
        <dbReference type="EC" id="2.7.1.156"/>
    </reaction>
</comment>
<evidence type="ECO:0000256" key="3">
    <source>
        <dbReference type="ARBA" id="ARBA00001522"/>
    </source>
</evidence>
<keyword evidence="14" id="KW-0067">ATP-binding</keyword>
<dbReference type="EMBL" id="WNKU01000021">
    <property type="protein sequence ID" value="MTV50235.1"/>
    <property type="molecule type" value="Genomic_DNA"/>
</dbReference>
<keyword evidence="12 19" id="KW-0547">Nucleotide-binding</keyword>
<feature type="active site" description="GMP-histidine intermediate" evidence="18">
    <location>
        <position position="58"/>
    </location>
</feature>
<feature type="binding site" evidence="19">
    <location>
        <begin position="13"/>
        <end position="20"/>
    </location>
    <ligand>
        <name>GTP</name>
        <dbReference type="ChEBI" id="CHEBI:37565"/>
    </ligand>
</feature>
<proteinExistence type="inferred from homology"/>
<evidence type="ECO:0000256" key="14">
    <source>
        <dbReference type="ARBA" id="ARBA00022840"/>
    </source>
</evidence>
<dbReference type="RefSeq" id="WP_155477323.1">
    <property type="nucleotide sequence ID" value="NZ_WNKU01000021.1"/>
</dbReference>
<evidence type="ECO:0000256" key="12">
    <source>
        <dbReference type="ARBA" id="ARBA00022741"/>
    </source>
</evidence>
<evidence type="ECO:0000256" key="4">
    <source>
        <dbReference type="ARBA" id="ARBA00003889"/>
    </source>
</evidence>
<comment type="catalytic activity">
    <reaction evidence="2">
        <text>adenosylcob(III)inamide phosphate + GTP + H(+) = adenosylcob(III)inamide-GDP + diphosphate</text>
        <dbReference type="Rhea" id="RHEA:22712"/>
        <dbReference type="ChEBI" id="CHEBI:15378"/>
        <dbReference type="ChEBI" id="CHEBI:33019"/>
        <dbReference type="ChEBI" id="CHEBI:37565"/>
        <dbReference type="ChEBI" id="CHEBI:58502"/>
        <dbReference type="ChEBI" id="CHEBI:60487"/>
        <dbReference type="EC" id="2.7.7.62"/>
    </reaction>
</comment>